<dbReference type="PROSITE" id="PS50082">
    <property type="entry name" value="WD_REPEATS_2"/>
    <property type="match status" value="6"/>
</dbReference>
<evidence type="ECO:0000256" key="3">
    <source>
        <dbReference type="ARBA" id="ARBA00010729"/>
    </source>
</evidence>
<dbReference type="InterPro" id="IPR036322">
    <property type="entry name" value="WD40_repeat_dom_sf"/>
</dbReference>
<dbReference type="FunFam" id="1.20.5.1430:FF:000001">
    <property type="entry name" value="microtubule-associated protein RP/EB family member 1"/>
    <property type="match status" value="1"/>
</dbReference>
<dbReference type="PANTHER" id="PTHR44324:SF6">
    <property type="entry name" value="EF-HAND CALCIUM BINDING DOMAIN 8"/>
    <property type="match status" value="1"/>
</dbReference>
<keyword evidence="8" id="KW-0132">Cell division</keyword>
<evidence type="ECO:0000256" key="9">
    <source>
        <dbReference type="ARBA" id="ARBA00022701"/>
    </source>
</evidence>
<dbReference type="Gene3D" id="1.10.418.10">
    <property type="entry name" value="Calponin-like domain"/>
    <property type="match status" value="1"/>
</dbReference>
<dbReference type="PROSITE" id="PS50021">
    <property type="entry name" value="CH"/>
    <property type="match status" value="1"/>
</dbReference>
<keyword evidence="7 16" id="KW-0853">WD repeat</keyword>
<dbReference type="InterPro" id="IPR036133">
    <property type="entry name" value="EB1_C_sf"/>
</dbReference>
<evidence type="ECO:0000256" key="18">
    <source>
        <dbReference type="SAM" id="MobiDB-lite"/>
    </source>
</evidence>
<dbReference type="SUPFAM" id="SSF140612">
    <property type="entry name" value="EB1 dimerisation domain-like"/>
    <property type="match status" value="1"/>
</dbReference>
<evidence type="ECO:0000256" key="4">
    <source>
        <dbReference type="ARBA" id="ARBA00014901"/>
    </source>
</evidence>
<proteinExistence type="inferred from homology"/>
<dbReference type="InterPro" id="IPR001680">
    <property type="entry name" value="WD40_rpt"/>
</dbReference>
<dbReference type="InterPro" id="IPR004953">
    <property type="entry name" value="EB1_C"/>
</dbReference>
<dbReference type="PROSITE" id="PS00018">
    <property type="entry name" value="EF_HAND_1"/>
    <property type="match status" value="1"/>
</dbReference>
<dbReference type="GO" id="GO:0000922">
    <property type="term" value="C:spindle pole"/>
    <property type="evidence" value="ECO:0007669"/>
    <property type="project" value="UniProtKB-SubCell"/>
</dbReference>
<dbReference type="SMART" id="SM00054">
    <property type="entry name" value="EFh"/>
    <property type="match status" value="2"/>
</dbReference>
<evidence type="ECO:0000259" key="19">
    <source>
        <dbReference type="PROSITE" id="PS50021"/>
    </source>
</evidence>
<dbReference type="Gene3D" id="1.10.238.10">
    <property type="entry name" value="EF-hand"/>
    <property type="match status" value="1"/>
</dbReference>
<evidence type="ECO:0000259" key="20">
    <source>
        <dbReference type="PROSITE" id="PS50222"/>
    </source>
</evidence>
<dbReference type="SMART" id="SM00320">
    <property type="entry name" value="WD40"/>
    <property type="match status" value="7"/>
</dbReference>
<feature type="repeat" description="WD" evidence="16">
    <location>
        <begin position="654"/>
        <end position="695"/>
    </location>
</feature>
<evidence type="ECO:0000256" key="6">
    <source>
        <dbReference type="ARBA" id="ARBA00022490"/>
    </source>
</evidence>
<dbReference type="SUPFAM" id="SSF47473">
    <property type="entry name" value="EF-hand"/>
    <property type="match status" value="1"/>
</dbReference>
<gene>
    <name evidence="22" type="ORF">EOD39_19107</name>
</gene>
<evidence type="ECO:0000256" key="13">
    <source>
        <dbReference type="ARBA" id="ARBA00022837"/>
    </source>
</evidence>
<evidence type="ECO:0000313" key="23">
    <source>
        <dbReference type="Proteomes" id="UP000289886"/>
    </source>
</evidence>
<feature type="compositionally biased region" description="Polar residues" evidence="18">
    <location>
        <begin position="132"/>
        <end position="145"/>
    </location>
</feature>
<keyword evidence="14" id="KW-0206">Cytoskeleton</keyword>
<feature type="region of interest" description="Disordered" evidence="18">
    <location>
        <begin position="130"/>
        <end position="162"/>
    </location>
</feature>
<evidence type="ECO:0000256" key="14">
    <source>
        <dbReference type="ARBA" id="ARBA00023212"/>
    </source>
</evidence>
<dbReference type="InterPro" id="IPR002048">
    <property type="entry name" value="EF_hand_dom"/>
</dbReference>
<dbReference type="PROSITE" id="PS51230">
    <property type="entry name" value="EB1_C"/>
    <property type="match status" value="1"/>
</dbReference>
<dbReference type="PRINTS" id="PR00320">
    <property type="entry name" value="GPROTEINBRPT"/>
</dbReference>
<feature type="domain" description="EF-hand" evidence="20">
    <location>
        <begin position="312"/>
        <end position="347"/>
    </location>
</feature>
<evidence type="ECO:0000313" key="22">
    <source>
        <dbReference type="EMBL" id="RXM93409.1"/>
    </source>
</evidence>
<dbReference type="GO" id="GO:0051301">
    <property type="term" value="P:cell division"/>
    <property type="evidence" value="ECO:0007669"/>
    <property type="project" value="UniProtKB-KW"/>
</dbReference>
<name>A0A444UZ40_ACIRT</name>
<dbReference type="PROSITE" id="PS50222">
    <property type="entry name" value="EF_HAND_2"/>
    <property type="match status" value="2"/>
</dbReference>
<feature type="repeat" description="WD" evidence="16">
    <location>
        <begin position="564"/>
        <end position="605"/>
    </location>
</feature>
<comment type="caution">
    <text evidence="22">The sequence shown here is derived from an EMBL/GenBank/DDBJ whole genome shotgun (WGS) entry which is preliminary data.</text>
</comment>
<feature type="repeat" description="WD" evidence="16">
    <location>
        <begin position="706"/>
        <end position="740"/>
    </location>
</feature>
<dbReference type="Gene3D" id="1.20.5.1430">
    <property type="match status" value="1"/>
</dbReference>
<reference evidence="22 23" key="1">
    <citation type="submission" date="2019-01" db="EMBL/GenBank/DDBJ databases">
        <title>Draft Genome and Complete Hox-Cluster Characterization of the Sterlet Sturgeon (Acipenser ruthenus).</title>
        <authorList>
            <person name="Wei Q."/>
        </authorList>
    </citation>
    <scope>NUCLEOTIDE SEQUENCE [LARGE SCALE GENOMIC DNA]</scope>
    <source>
        <strain evidence="22">WHYD16114868_AA</strain>
        <tissue evidence="22">Blood</tissue>
    </source>
</reference>
<evidence type="ECO:0000256" key="11">
    <source>
        <dbReference type="ARBA" id="ARBA00022737"/>
    </source>
</evidence>
<keyword evidence="15" id="KW-0131">Cell cycle</keyword>
<evidence type="ECO:0000256" key="10">
    <source>
        <dbReference type="ARBA" id="ARBA00022723"/>
    </source>
</evidence>
<dbReference type="FunFam" id="1.10.418.10:FF:000007">
    <property type="entry name" value="Microtubule-associated protein, RP/EB family, member 2"/>
    <property type="match status" value="1"/>
</dbReference>
<keyword evidence="13" id="KW-0106">Calcium</keyword>
<dbReference type="PROSITE" id="PS50294">
    <property type="entry name" value="WD_REPEATS_REGION"/>
    <property type="match status" value="3"/>
</dbReference>
<dbReference type="CDD" id="cd00051">
    <property type="entry name" value="EFh"/>
    <property type="match status" value="1"/>
</dbReference>
<dbReference type="GO" id="GO:0005874">
    <property type="term" value="C:microtubule"/>
    <property type="evidence" value="ECO:0007669"/>
    <property type="project" value="UniProtKB-KW"/>
</dbReference>
<dbReference type="AlphaFoldDB" id="A0A444UZ40"/>
<keyword evidence="10" id="KW-0479">Metal-binding</keyword>
<keyword evidence="6" id="KW-0963">Cytoplasm</keyword>
<dbReference type="Proteomes" id="UP000289886">
    <property type="component" value="Unassembled WGS sequence"/>
</dbReference>
<sequence length="1193" mass="135134">MAVNVYSTSVTSDNLSRHDMLAWINESLQMNLTKIELLCSGSVYCQFMDMLFPGCMPMKKVKFQAKLEHEFIHNYKLLQASFKRMGVDKIIPVDKLIKGKFQDNFEFVQWFKKFFDANYDGKDYDPVGARQGQETAPSLNTSTPALNKPKKIPITGGTAPQRTTAVAKTAPAPKVGAGAGAARRPGPTGNCDEEKTELIQEVNLLKITIEDMEKERDFYFGKLRNIELICQEKEGESDPTLQKIVDILYATDASPESENAADGKQSQRVEDQINDEHLHRIERMFREADVDGGGGLDMEEFREAMKKIMGEVDDEDLDIIFMKVDTNCDGSVDWDEYLNYMLLEYRFTGHTRQAEKKEDKTSLPKALTQLGRYMSISRDGFLNYWNERFKLIRTVHVSPLSENQSFFVWTDGKKGVFSIGDARGNIVVLTSLDVVRYGLFSMPGFSTTSGGSCRIPIQSVFKNTSSIYCCYKVNSLLNDWCRRIQFIPELNAVITCSACDQTAMVLTTLPHANKSRIQNSTFFLKKGILCFDYTPEWNLIVTGGFDRIVRMWNPYVTNTATSQMKGHNSAITHIVVNGKANKIISISKDKNLRVWDLDDCTCLQNIHSRNMNLGRFPISDIHYNKETNTLSLATFLIGVLQGAIEDAEASFKGLTSHEQPLCAALYNSNFKQVVSGCHNGLVSVWDILTGEKVMQFLTSSEKGVEVTAMTFDGPKRRLITGSMDGTIKLWNFNNGACLWELPKFNNTEVTGILYLNQRIDVSGWSKYVMWYLDAKEDDELEYRQWKRYHSEDIFSMDMHGNKLLVTASYSGDIIVWNIDSGQAFCRFNPYQSPQPLLPVRDIWSVLNENSLGVDGKVEEETSAKREPKKACLGRKKKREEERIEEKLEKPRLAVEKVFFLRTRERSPDTAILLSSDADGYIYAWSISHQGGLLGKFCAVNTEETSVSTMATDEKSQILLTGDTNGYIRIWEIENYCYRTKEEKRPASSDGVNKGLRLPDLIPEYCRMQGPKSDDIEAEKEVRVQTGLLTQLPADLKTVASCQTLKVLNEGTRPHWACAKKILETLSHQKQQHSQTIHFMKGSMPQDASSKLQEILQNNPVIANYTNNKINITWKKWEVKGAELRIYKLLPCMALTPVCQPPVPDLLKETQQLKRTEGAETIGKQKRLIKMPGRVHFNSDTKIGRKKSTAPKSA</sequence>
<feature type="domain" description="Calponin-homology (CH)" evidence="19">
    <location>
        <begin position="14"/>
        <end position="116"/>
    </location>
</feature>
<dbReference type="Gene3D" id="2.130.10.10">
    <property type="entry name" value="YVTN repeat-like/Quinoprotein amine dehydrogenase"/>
    <property type="match status" value="2"/>
</dbReference>
<evidence type="ECO:0000256" key="1">
    <source>
        <dbReference type="ARBA" id="ARBA00004300"/>
    </source>
</evidence>
<dbReference type="Pfam" id="PF00307">
    <property type="entry name" value="CH"/>
    <property type="match status" value="1"/>
</dbReference>
<accession>A0A444UZ40</accession>
<keyword evidence="12" id="KW-0498">Mitosis</keyword>
<dbReference type="InterPro" id="IPR011992">
    <property type="entry name" value="EF-hand-dom_pair"/>
</dbReference>
<evidence type="ECO:0000256" key="2">
    <source>
        <dbReference type="ARBA" id="ARBA00004647"/>
    </source>
</evidence>
<dbReference type="InterPro" id="IPR051242">
    <property type="entry name" value="WD-EF-hand_domain"/>
</dbReference>
<dbReference type="Pfam" id="PF13499">
    <property type="entry name" value="EF-hand_7"/>
    <property type="match status" value="1"/>
</dbReference>
<keyword evidence="23" id="KW-1185">Reference proteome</keyword>
<comment type="similarity">
    <text evidence="3">Belongs to the MAPRE family.</text>
</comment>
<dbReference type="InterPro" id="IPR015943">
    <property type="entry name" value="WD40/YVTN_repeat-like_dom_sf"/>
</dbReference>
<dbReference type="PROSITE" id="PS00678">
    <property type="entry name" value="WD_REPEATS_1"/>
    <property type="match status" value="4"/>
</dbReference>
<feature type="repeat" description="WD" evidence="16">
    <location>
        <begin position="786"/>
        <end position="826"/>
    </location>
</feature>
<keyword evidence="11" id="KW-0677">Repeat</keyword>
<dbReference type="InterPro" id="IPR036872">
    <property type="entry name" value="CH_dom_sf"/>
</dbReference>
<dbReference type="GO" id="GO:0051010">
    <property type="term" value="F:microtubule plus-end binding"/>
    <property type="evidence" value="ECO:0007669"/>
    <property type="project" value="UniProtKB-ARBA"/>
</dbReference>
<evidence type="ECO:0000256" key="5">
    <source>
        <dbReference type="ARBA" id="ARBA00019567"/>
    </source>
</evidence>
<evidence type="ECO:0000256" key="16">
    <source>
        <dbReference type="PROSITE-ProRule" id="PRU00221"/>
    </source>
</evidence>
<dbReference type="SUPFAM" id="SSF50978">
    <property type="entry name" value="WD40 repeat-like"/>
    <property type="match status" value="1"/>
</dbReference>
<dbReference type="Pfam" id="PF03271">
    <property type="entry name" value="EB1"/>
    <property type="match status" value="1"/>
</dbReference>
<dbReference type="InterPro" id="IPR001715">
    <property type="entry name" value="CH_dom"/>
</dbReference>
<evidence type="ECO:0000259" key="21">
    <source>
        <dbReference type="PROSITE" id="PS51230"/>
    </source>
</evidence>
<dbReference type="Pfam" id="PF00400">
    <property type="entry name" value="WD40"/>
    <property type="match status" value="3"/>
</dbReference>
<keyword evidence="9 17" id="KW-0493">Microtubule</keyword>
<evidence type="ECO:0000256" key="7">
    <source>
        <dbReference type="ARBA" id="ARBA00022574"/>
    </source>
</evidence>
<comment type="subcellular location">
    <subcellularLocation>
        <location evidence="1">Cytoplasm</location>
        <location evidence="1">Cytoskeleton</location>
        <location evidence="1">Microtubule organizing center</location>
        <location evidence="1">Centrosome</location>
    </subcellularLocation>
    <subcellularLocation>
        <location evidence="2">Cytoplasm</location>
        <location evidence="2">Cytoskeleton</location>
        <location evidence="2">Spindle pole</location>
    </subcellularLocation>
</comment>
<dbReference type="GO" id="GO:0005509">
    <property type="term" value="F:calcium ion binding"/>
    <property type="evidence" value="ECO:0007669"/>
    <property type="project" value="InterPro"/>
</dbReference>
<dbReference type="PANTHER" id="PTHR44324">
    <property type="entry name" value="WD40 REPEAT DOMAIN 95"/>
    <property type="match status" value="1"/>
</dbReference>
<feature type="repeat" description="WD" evidence="16">
    <location>
        <begin position="939"/>
        <end position="974"/>
    </location>
</feature>
<dbReference type="InterPro" id="IPR018247">
    <property type="entry name" value="EF_Hand_1_Ca_BS"/>
</dbReference>
<feature type="repeat" description="WD" evidence="16">
    <location>
        <begin position="528"/>
        <end position="553"/>
    </location>
</feature>
<evidence type="ECO:0000256" key="15">
    <source>
        <dbReference type="ARBA" id="ARBA00023306"/>
    </source>
</evidence>
<evidence type="ECO:0000256" key="12">
    <source>
        <dbReference type="ARBA" id="ARBA00022776"/>
    </source>
</evidence>
<dbReference type="EMBL" id="SCEB01004671">
    <property type="protein sequence ID" value="RXM93409.1"/>
    <property type="molecule type" value="Genomic_DNA"/>
</dbReference>
<feature type="domain" description="EB1 C-terminal" evidence="21">
    <location>
        <begin position="187"/>
        <end position="257"/>
    </location>
</feature>
<dbReference type="InterPro" id="IPR019775">
    <property type="entry name" value="WD40_repeat_CS"/>
</dbReference>
<organism evidence="22 23">
    <name type="scientific">Acipenser ruthenus</name>
    <name type="common">Sterlet sturgeon</name>
    <dbReference type="NCBI Taxonomy" id="7906"/>
    <lineage>
        <taxon>Eukaryota</taxon>
        <taxon>Metazoa</taxon>
        <taxon>Chordata</taxon>
        <taxon>Craniata</taxon>
        <taxon>Vertebrata</taxon>
        <taxon>Euteleostomi</taxon>
        <taxon>Actinopterygii</taxon>
        <taxon>Chondrostei</taxon>
        <taxon>Acipenseriformes</taxon>
        <taxon>Acipenseridae</taxon>
        <taxon>Acipenser</taxon>
    </lineage>
</organism>
<dbReference type="SUPFAM" id="SSF47576">
    <property type="entry name" value="Calponin-homology domain, CH-domain"/>
    <property type="match status" value="1"/>
</dbReference>
<dbReference type="InterPro" id="IPR020472">
    <property type="entry name" value="WD40_PAC1"/>
</dbReference>
<evidence type="ECO:0000256" key="8">
    <source>
        <dbReference type="ARBA" id="ARBA00022618"/>
    </source>
</evidence>
<evidence type="ECO:0000256" key="17">
    <source>
        <dbReference type="PROSITE-ProRule" id="PRU00576"/>
    </source>
</evidence>
<protein>
    <recommendedName>
        <fullName evidence="5">Microtubule-associated protein RP/EB family member 1</fullName>
    </recommendedName>
    <alternativeName>
        <fullName evidence="4">WD repeat-containing protein on Y chromosome</fullName>
    </alternativeName>
</protein>
<dbReference type="GO" id="GO:0005813">
    <property type="term" value="C:centrosome"/>
    <property type="evidence" value="ECO:0007669"/>
    <property type="project" value="UniProtKB-SubCell"/>
</dbReference>
<feature type="domain" description="EF-hand" evidence="20">
    <location>
        <begin position="276"/>
        <end position="311"/>
    </location>
</feature>